<keyword evidence="5" id="KW-0966">Cell projection</keyword>
<feature type="compositionally biased region" description="Polar residues" evidence="6">
    <location>
        <begin position="341"/>
        <end position="352"/>
    </location>
</feature>
<reference evidence="7" key="1">
    <citation type="submission" date="2016-05" db="EMBL/GenBank/DDBJ databases">
        <authorList>
            <person name="Lavstsen T."/>
            <person name="Jespersen J.S."/>
        </authorList>
    </citation>
    <scope>NUCLEOTIDE SEQUENCE</scope>
    <source>
        <tissue evidence="7">Brain</tissue>
    </source>
</reference>
<evidence type="ECO:0000256" key="6">
    <source>
        <dbReference type="SAM" id="MobiDB-lite"/>
    </source>
</evidence>
<keyword evidence="3" id="KW-0677">Repeat</keyword>
<dbReference type="Pfam" id="PF12799">
    <property type="entry name" value="LRR_4"/>
    <property type="match status" value="1"/>
</dbReference>
<evidence type="ECO:0000256" key="4">
    <source>
        <dbReference type="ARBA" id="ARBA00023069"/>
    </source>
</evidence>
<feature type="compositionally biased region" description="Basic and acidic residues" evidence="6">
    <location>
        <begin position="181"/>
        <end position="190"/>
    </location>
</feature>
<evidence type="ECO:0000256" key="5">
    <source>
        <dbReference type="ARBA" id="ARBA00023273"/>
    </source>
</evidence>
<keyword evidence="7" id="KW-0808">Transferase</keyword>
<feature type="non-terminal residue" evidence="7">
    <location>
        <position position="1"/>
    </location>
</feature>
<name>A0A1A7XAM4_9TELE</name>
<evidence type="ECO:0000256" key="1">
    <source>
        <dbReference type="ARBA" id="ARBA00004138"/>
    </source>
</evidence>
<dbReference type="EMBL" id="HADW01013578">
    <property type="protein sequence ID" value="SBP14978.1"/>
    <property type="molecule type" value="Transcribed_RNA"/>
</dbReference>
<comment type="subcellular location">
    <subcellularLocation>
        <location evidence="1">Cell projection</location>
        <location evidence="1">Cilium</location>
    </subcellularLocation>
</comment>
<evidence type="ECO:0000313" key="7">
    <source>
        <dbReference type="EMBL" id="SBP14978.1"/>
    </source>
</evidence>
<sequence length="352" mass="38631">EVNFSHNRMTKMKDLSGFVSLCKLNLDYNNFSEISGLEQCCRLTHLSLAHNKITKMSGLDGMPLTHLCLKGNQIKRIEGLENTKNLHVLDLSENHITRLSGLQNLNLLGSLNLEKNQIREIQEFEHNKPPLLRDLSLQGNPVQEDPDYRMDVIFLLQHLTILDRVKISAKEKVVKDLLSLEEEKKEEKNSSKTSSDSSLTDHSPAERATSPLSESGFGLPSSLSASASDPSGFTCRSYKIPEELIPQRTPAELASIMRREQPVREAIVGKRPGVLSRLFKSSAESCASSSLTVPSSASVLGKPLDESVLSHSLDSFKEHVISGQTSDTPQPGTDARAAVGSPSSNSLPGSRH</sequence>
<dbReference type="InterPro" id="IPR032675">
    <property type="entry name" value="LRR_dom_sf"/>
</dbReference>
<dbReference type="GO" id="GO:0016301">
    <property type="term" value="F:kinase activity"/>
    <property type="evidence" value="ECO:0007669"/>
    <property type="project" value="UniProtKB-KW"/>
</dbReference>
<reference evidence="7" key="2">
    <citation type="submission" date="2016-06" db="EMBL/GenBank/DDBJ databases">
        <title>The genome of a short-lived fish provides insights into sex chromosome evolution and the genetic control of aging.</title>
        <authorList>
            <person name="Reichwald K."/>
            <person name="Felder M."/>
            <person name="Petzold A."/>
            <person name="Koch P."/>
            <person name="Groth M."/>
            <person name="Platzer M."/>
        </authorList>
    </citation>
    <scope>NUCLEOTIDE SEQUENCE</scope>
    <source>
        <tissue evidence="7">Brain</tissue>
    </source>
</reference>
<dbReference type="PANTHER" id="PTHR45973">
    <property type="entry name" value="PROTEIN PHOSPHATASE 1 REGULATORY SUBUNIT SDS22-RELATED"/>
    <property type="match status" value="1"/>
</dbReference>
<dbReference type="Gene3D" id="3.80.10.10">
    <property type="entry name" value="Ribonuclease Inhibitor"/>
    <property type="match status" value="2"/>
</dbReference>
<dbReference type="SUPFAM" id="SSF52075">
    <property type="entry name" value="Outer arm dynein light chain 1"/>
    <property type="match status" value="1"/>
</dbReference>
<dbReference type="InterPro" id="IPR001611">
    <property type="entry name" value="Leu-rich_rpt"/>
</dbReference>
<organism evidence="7">
    <name type="scientific">Iconisemion striatum</name>
    <dbReference type="NCBI Taxonomy" id="60296"/>
    <lineage>
        <taxon>Eukaryota</taxon>
        <taxon>Metazoa</taxon>
        <taxon>Chordata</taxon>
        <taxon>Craniata</taxon>
        <taxon>Vertebrata</taxon>
        <taxon>Euteleostomi</taxon>
        <taxon>Actinopterygii</taxon>
        <taxon>Neopterygii</taxon>
        <taxon>Teleostei</taxon>
        <taxon>Neoteleostei</taxon>
        <taxon>Acanthomorphata</taxon>
        <taxon>Ovalentaria</taxon>
        <taxon>Atherinomorphae</taxon>
        <taxon>Cyprinodontiformes</taxon>
        <taxon>Nothobranchiidae</taxon>
        <taxon>Iconisemion</taxon>
    </lineage>
</organism>
<protein>
    <submittedName>
        <fullName evidence="7">Leucine-rich repeats and guanylate kinase domain containing</fullName>
    </submittedName>
</protein>
<dbReference type="Pfam" id="PF14580">
    <property type="entry name" value="LRR_9"/>
    <property type="match status" value="1"/>
</dbReference>
<dbReference type="InterPro" id="IPR025875">
    <property type="entry name" value="Leu-rich_rpt_4"/>
</dbReference>
<keyword evidence="2" id="KW-0433">Leucine-rich repeat</keyword>
<evidence type="ECO:0000256" key="2">
    <source>
        <dbReference type="ARBA" id="ARBA00022614"/>
    </source>
</evidence>
<accession>A0A1A7XAM4</accession>
<feature type="compositionally biased region" description="Low complexity" evidence="6">
    <location>
        <begin position="215"/>
        <end position="230"/>
    </location>
</feature>
<keyword evidence="4" id="KW-0969">Cilium</keyword>
<dbReference type="SMART" id="SM00365">
    <property type="entry name" value="LRR_SD22"/>
    <property type="match status" value="4"/>
</dbReference>
<evidence type="ECO:0000256" key="3">
    <source>
        <dbReference type="ARBA" id="ARBA00022737"/>
    </source>
</evidence>
<dbReference type="PANTHER" id="PTHR45973:SF9">
    <property type="entry name" value="LEUCINE-RICH REPEAT-CONTAINING PROTEIN 46"/>
    <property type="match status" value="1"/>
</dbReference>
<feature type="compositionally biased region" description="Polar residues" evidence="6">
    <location>
        <begin position="322"/>
        <end position="331"/>
    </location>
</feature>
<feature type="compositionally biased region" description="Low complexity" evidence="6">
    <location>
        <begin position="191"/>
        <end position="200"/>
    </location>
</feature>
<dbReference type="AlphaFoldDB" id="A0A1A7XAM4"/>
<proteinExistence type="predicted"/>
<dbReference type="PROSITE" id="PS51450">
    <property type="entry name" value="LRR"/>
    <property type="match status" value="5"/>
</dbReference>
<keyword evidence="7" id="KW-0418">Kinase</keyword>
<dbReference type="InterPro" id="IPR050576">
    <property type="entry name" value="Cilia_flagella_integrity"/>
</dbReference>
<gene>
    <name evidence="7" type="primary">LRGUK</name>
</gene>
<feature type="region of interest" description="Disordered" evidence="6">
    <location>
        <begin position="181"/>
        <end position="230"/>
    </location>
</feature>
<feature type="region of interest" description="Disordered" evidence="6">
    <location>
        <begin position="321"/>
        <end position="352"/>
    </location>
</feature>